<sequence>MIRSLVISAAAVALAGCTTATTNYYQASAKPDAAQSISSDAPDSMRWLYGSGEASAVSIQSWRMLADYAVARARERRIPQAVPMGIAGSVSQPACTVGETIKPLAVVFDVDETVILNAGYEYWLAMGNEYSSATWQEWENDGAPLARPVPGAVTGIRRLREAGITPVFNTNRQFSPEGAARAIAVAGLGDATHLETLYLRGDDGGNGDKDGRRAMISEKFCVIALAGDNLGDFADIFNDDDLGVQDRRQMASRGEYAQLWGNGWFALPNPVYGDSIKGSIGEVFTEDQRWNAQTAPAITNEGN</sequence>
<organism evidence="3 4">
    <name type="scientific">Qipengyuania psychrotolerans</name>
    <dbReference type="NCBI Taxonomy" id="2867238"/>
    <lineage>
        <taxon>Bacteria</taxon>
        <taxon>Pseudomonadati</taxon>
        <taxon>Pseudomonadota</taxon>
        <taxon>Alphaproteobacteria</taxon>
        <taxon>Sphingomonadales</taxon>
        <taxon>Erythrobacteraceae</taxon>
        <taxon>Qipengyuania</taxon>
    </lineage>
</organism>
<reference evidence="3 4" key="1">
    <citation type="submission" date="2021-08" db="EMBL/GenBank/DDBJ databases">
        <title>Comparative Genomics Analysis of the Genus Qipengyuania Reveals Extensive Genetic Diversity and Metabolic Versatility, Including the Description of Fifteen Novel Species.</title>
        <authorList>
            <person name="Liu Y."/>
        </authorList>
    </citation>
    <scope>NUCLEOTIDE SEQUENCE [LARGE SCALE GENOMIC DNA]</scope>
    <source>
        <strain evidence="3 4">1XM2-8</strain>
    </source>
</reference>
<evidence type="ECO:0000313" key="3">
    <source>
        <dbReference type="EMBL" id="QZD87242.1"/>
    </source>
</evidence>
<keyword evidence="1 2" id="KW-0732">Signal</keyword>
<dbReference type="SFLD" id="SFLDS00003">
    <property type="entry name" value="Haloacid_Dehalogenase"/>
    <property type="match status" value="1"/>
</dbReference>
<evidence type="ECO:0000256" key="1">
    <source>
        <dbReference type="ARBA" id="ARBA00022729"/>
    </source>
</evidence>
<dbReference type="InterPro" id="IPR006423">
    <property type="entry name" value="Lipo_e_P4"/>
</dbReference>
<name>A0ABX8ZE14_9SPHN</name>
<dbReference type="InterPro" id="IPR036412">
    <property type="entry name" value="HAD-like_sf"/>
</dbReference>
<dbReference type="Proteomes" id="UP000824280">
    <property type="component" value="Chromosome"/>
</dbReference>
<feature type="chain" id="PRO_5045069599" evidence="2">
    <location>
        <begin position="21"/>
        <end position="303"/>
    </location>
</feature>
<dbReference type="Gene3D" id="3.40.50.1000">
    <property type="entry name" value="HAD superfamily/HAD-like"/>
    <property type="match status" value="1"/>
</dbReference>
<dbReference type="InterPro" id="IPR023214">
    <property type="entry name" value="HAD_sf"/>
</dbReference>
<evidence type="ECO:0000256" key="2">
    <source>
        <dbReference type="SAM" id="SignalP"/>
    </source>
</evidence>
<dbReference type="RefSeq" id="WP_221422781.1">
    <property type="nucleotide sequence ID" value="NZ_CP081297.1"/>
</dbReference>
<dbReference type="InterPro" id="IPR005519">
    <property type="entry name" value="Acid_phosphat_B-like"/>
</dbReference>
<feature type="signal peptide" evidence="2">
    <location>
        <begin position="1"/>
        <end position="20"/>
    </location>
</feature>
<proteinExistence type="predicted"/>
<dbReference type="SUPFAM" id="SSF56784">
    <property type="entry name" value="HAD-like"/>
    <property type="match status" value="1"/>
</dbReference>
<protein>
    <submittedName>
        <fullName evidence="3">Acid phosphatase</fullName>
    </submittedName>
</protein>
<dbReference type="SFLD" id="SFLDG01125">
    <property type="entry name" value="C1.1:_Acid_Phosphatase_Like"/>
    <property type="match status" value="1"/>
</dbReference>
<gene>
    <name evidence="3" type="ORF">K3166_00565</name>
</gene>
<keyword evidence="4" id="KW-1185">Reference proteome</keyword>
<dbReference type="Pfam" id="PF03767">
    <property type="entry name" value="Acid_phosphat_B"/>
    <property type="match status" value="1"/>
</dbReference>
<dbReference type="EMBL" id="CP081297">
    <property type="protein sequence ID" value="QZD87242.1"/>
    <property type="molecule type" value="Genomic_DNA"/>
</dbReference>
<dbReference type="PROSITE" id="PS51257">
    <property type="entry name" value="PROKAR_LIPOPROTEIN"/>
    <property type="match status" value="1"/>
</dbReference>
<evidence type="ECO:0000313" key="4">
    <source>
        <dbReference type="Proteomes" id="UP000824280"/>
    </source>
</evidence>
<accession>A0ABX8ZE14</accession>